<dbReference type="InterPro" id="IPR006015">
    <property type="entry name" value="Universal_stress_UspA"/>
</dbReference>
<evidence type="ECO:0000313" key="3">
    <source>
        <dbReference type="EMBL" id="MDT7827435.1"/>
    </source>
</evidence>
<reference evidence="3 4" key="1">
    <citation type="submission" date="2023-09" db="EMBL/GenBank/DDBJ databases">
        <title>Novel taxa isolated from Blanes Bay.</title>
        <authorList>
            <person name="Rey-Velasco X."/>
            <person name="Lucena T."/>
        </authorList>
    </citation>
    <scope>NUCLEOTIDE SEQUENCE [LARGE SCALE GENOMIC DNA]</scope>
    <source>
        <strain evidence="3 4">S334</strain>
    </source>
</reference>
<feature type="domain" description="UspA" evidence="2">
    <location>
        <begin position="1"/>
        <end position="146"/>
    </location>
</feature>
<dbReference type="Pfam" id="PF00582">
    <property type="entry name" value="Usp"/>
    <property type="match status" value="1"/>
</dbReference>
<name>A0ABU3L137_9FLAO</name>
<dbReference type="RefSeq" id="WP_314012356.1">
    <property type="nucleotide sequence ID" value="NZ_JAVTTP010000001.1"/>
</dbReference>
<gene>
    <name evidence="3" type="ORF">RQM65_02000</name>
</gene>
<evidence type="ECO:0000313" key="4">
    <source>
        <dbReference type="Proteomes" id="UP001250656"/>
    </source>
</evidence>
<proteinExistence type="inferred from homology"/>
<dbReference type="Proteomes" id="UP001250656">
    <property type="component" value="Unassembled WGS sequence"/>
</dbReference>
<dbReference type="CDD" id="cd00293">
    <property type="entry name" value="USP-like"/>
    <property type="match status" value="1"/>
</dbReference>
<dbReference type="InterPro" id="IPR006016">
    <property type="entry name" value="UspA"/>
</dbReference>
<dbReference type="EMBL" id="JAVTTP010000001">
    <property type="protein sequence ID" value="MDT7827435.1"/>
    <property type="molecule type" value="Genomic_DNA"/>
</dbReference>
<organism evidence="3 4">
    <name type="scientific">Pricia mediterranea</name>
    <dbReference type="NCBI Taxonomy" id="3076079"/>
    <lineage>
        <taxon>Bacteria</taxon>
        <taxon>Pseudomonadati</taxon>
        <taxon>Bacteroidota</taxon>
        <taxon>Flavobacteriia</taxon>
        <taxon>Flavobacteriales</taxon>
        <taxon>Flavobacteriaceae</taxon>
        <taxon>Pricia</taxon>
    </lineage>
</organism>
<evidence type="ECO:0000256" key="1">
    <source>
        <dbReference type="ARBA" id="ARBA00008791"/>
    </source>
</evidence>
<accession>A0ABU3L137</accession>
<dbReference type="PANTHER" id="PTHR46268">
    <property type="entry name" value="STRESS RESPONSE PROTEIN NHAX"/>
    <property type="match status" value="1"/>
</dbReference>
<keyword evidence="4" id="KW-1185">Reference proteome</keyword>
<dbReference type="SUPFAM" id="SSF52402">
    <property type="entry name" value="Adenine nucleotide alpha hydrolases-like"/>
    <property type="match status" value="2"/>
</dbReference>
<dbReference type="Gene3D" id="3.40.50.12370">
    <property type="match status" value="1"/>
</dbReference>
<comment type="caution">
    <text evidence="3">The sequence shown here is derived from an EMBL/GenBank/DDBJ whole genome shotgun (WGS) entry which is preliminary data.</text>
</comment>
<protein>
    <submittedName>
        <fullName evidence="3">Universal stress protein</fullName>
    </submittedName>
</protein>
<dbReference type="PRINTS" id="PR01438">
    <property type="entry name" value="UNVRSLSTRESS"/>
</dbReference>
<comment type="similarity">
    <text evidence="1">Belongs to the universal stress protein A family.</text>
</comment>
<dbReference type="PANTHER" id="PTHR46268:SF6">
    <property type="entry name" value="UNIVERSAL STRESS PROTEIN UP12"/>
    <property type="match status" value="1"/>
</dbReference>
<evidence type="ECO:0000259" key="2">
    <source>
        <dbReference type="Pfam" id="PF00582"/>
    </source>
</evidence>
<sequence>MQNILVPTDFSRNAYHALRYATALLKERDCTFFLLNVYENQKGFKNKTRGSADGQVSDKRKKASEAKLQVTIDRIEKENMNGNHSYELISEASDLNSTVQGLIKELNIDLIVLGNKGETSSIPLFLGSTTASAIQSVKKCPILTVPNDADLEVPHEMAFATDFKKELSPEVLNALKSMALLCGSAVRIVHIDEGTGLNHAQKANLDVLLDHLHPMAYSVNKIPNFISKAKIIEVFMKNSDIEVLAMVQNEHGELEKMLREPVIETMVTKINVPFFVVPEAS</sequence>